<dbReference type="AlphaFoldDB" id="A0AAD9WXY4"/>
<gene>
    <name evidence="2" type="ORF">Ddye_021410</name>
</gene>
<sequence length="178" mass="20563">MVKRGKREQNNGRAHKTTTTTTISKPKIGNMRWINYFKLEYKRKILMERQRICRWLVDNFDTTTCSIHIHNRRFAINSNLFGPVSGISDQGDQICKSGDVPNKFFWESKIPITSHCIYLKDIEHWLEEMTTADDEFNVALCLFLLGTILSPSATDYVQAGYLILLTDVGSISRKNWPS</sequence>
<comment type="caution">
    <text evidence="2">The sequence shown here is derived from an EMBL/GenBank/DDBJ whole genome shotgun (WGS) entry which is preliminary data.</text>
</comment>
<evidence type="ECO:0000313" key="3">
    <source>
        <dbReference type="Proteomes" id="UP001280121"/>
    </source>
</evidence>
<protein>
    <submittedName>
        <fullName evidence="2">Uncharacterized protein</fullName>
    </submittedName>
</protein>
<evidence type="ECO:0000313" key="2">
    <source>
        <dbReference type="EMBL" id="KAK2646215.1"/>
    </source>
</evidence>
<dbReference type="EMBL" id="JANJYI010000006">
    <property type="protein sequence ID" value="KAK2646215.1"/>
    <property type="molecule type" value="Genomic_DNA"/>
</dbReference>
<feature type="region of interest" description="Disordered" evidence="1">
    <location>
        <begin position="1"/>
        <end position="22"/>
    </location>
</feature>
<evidence type="ECO:0000256" key="1">
    <source>
        <dbReference type="SAM" id="MobiDB-lite"/>
    </source>
</evidence>
<reference evidence="2" key="1">
    <citation type="journal article" date="2023" name="Plant J.">
        <title>Genome sequences and population genomics provide insights into the demographic history, inbreeding, and mutation load of two 'living fossil' tree species of Dipteronia.</title>
        <authorList>
            <person name="Feng Y."/>
            <person name="Comes H.P."/>
            <person name="Chen J."/>
            <person name="Zhu S."/>
            <person name="Lu R."/>
            <person name="Zhang X."/>
            <person name="Li P."/>
            <person name="Qiu J."/>
            <person name="Olsen K.M."/>
            <person name="Qiu Y."/>
        </authorList>
    </citation>
    <scope>NUCLEOTIDE SEQUENCE</scope>
    <source>
        <strain evidence="2">KIB01</strain>
    </source>
</reference>
<accession>A0AAD9WXY4</accession>
<organism evidence="2 3">
    <name type="scientific">Dipteronia dyeriana</name>
    <dbReference type="NCBI Taxonomy" id="168575"/>
    <lineage>
        <taxon>Eukaryota</taxon>
        <taxon>Viridiplantae</taxon>
        <taxon>Streptophyta</taxon>
        <taxon>Embryophyta</taxon>
        <taxon>Tracheophyta</taxon>
        <taxon>Spermatophyta</taxon>
        <taxon>Magnoliopsida</taxon>
        <taxon>eudicotyledons</taxon>
        <taxon>Gunneridae</taxon>
        <taxon>Pentapetalae</taxon>
        <taxon>rosids</taxon>
        <taxon>malvids</taxon>
        <taxon>Sapindales</taxon>
        <taxon>Sapindaceae</taxon>
        <taxon>Hippocastanoideae</taxon>
        <taxon>Acereae</taxon>
        <taxon>Dipteronia</taxon>
    </lineage>
</organism>
<name>A0AAD9WXY4_9ROSI</name>
<proteinExistence type="predicted"/>
<dbReference type="Proteomes" id="UP001280121">
    <property type="component" value="Unassembled WGS sequence"/>
</dbReference>
<keyword evidence="3" id="KW-1185">Reference proteome</keyword>